<dbReference type="InterPro" id="IPR051394">
    <property type="entry name" value="Glutamate_Synthase"/>
</dbReference>
<evidence type="ECO:0000256" key="16">
    <source>
        <dbReference type="ARBA" id="ARBA00037928"/>
    </source>
</evidence>
<feature type="domain" description="Glutamate synthase central-N" evidence="20">
    <location>
        <begin position="1"/>
        <end position="75"/>
    </location>
</feature>
<keyword evidence="14" id="KW-0314">Glutamate biosynthesis</keyword>
<feature type="domain" description="Glutamate synthase" evidence="19">
    <location>
        <begin position="137"/>
        <end position="430"/>
    </location>
</feature>
<evidence type="ECO:0000256" key="9">
    <source>
        <dbReference type="ARBA" id="ARBA00022723"/>
    </source>
</evidence>
<evidence type="ECO:0000259" key="18">
    <source>
        <dbReference type="Pfam" id="PF01493"/>
    </source>
</evidence>
<dbReference type="InterPro" id="IPR002932">
    <property type="entry name" value="Glu_synthdom"/>
</dbReference>
<keyword evidence="6" id="KW-0028">Amino-acid biosynthesis</keyword>
<feature type="domain" description="Glutamate synthase" evidence="19">
    <location>
        <begin position="431"/>
        <end position="504"/>
    </location>
</feature>
<name>D8TNQ3_VOLCA</name>
<evidence type="ECO:0000256" key="7">
    <source>
        <dbReference type="ARBA" id="ARBA00022630"/>
    </source>
</evidence>
<dbReference type="GO" id="GO:0006537">
    <property type="term" value="P:glutamate biosynthetic process"/>
    <property type="evidence" value="ECO:0007669"/>
    <property type="project" value="UniProtKB-KW"/>
</dbReference>
<dbReference type="Gene3D" id="2.160.20.60">
    <property type="entry name" value="Glutamate synthase, alpha subunit, C-terminal domain"/>
    <property type="match status" value="1"/>
</dbReference>
<evidence type="ECO:0000256" key="15">
    <source>
        <dbReference type="ARBA" id="ARBA00023291"/>
    </source>
</evidence>
<evidence type="ECO:0000256" key="2">
    <source>
        <dbReference type="ARBA" id="ARBA00001927"/>
    </source>
</evidence>
<sequence length="820" mass="87166">AICPYLGYETSRQWRLSSRTQSLIKAGKVPDISVQASQKNFKKSLEKGVLKILSKMGISLLSCYHGAQIFEAYGLGKDVMDLCFRGTVSRIGGMSLADLQREAESLWAKGFPEKAMTKLEDYGFIQSRPKGKGEYHSNNQEMAKLLHKAIGLGNGSQANPEAYKAYQQHFVEAPVAVLRDCLEFKSDRGPISVDQVQVEPAAAIMERFCTGGMSLGAISRETHETIAIAMNRIGGKSNSGEGGEDPTRWLHLSDVDGDGKSASVPHLRGLRNGDTATSKIKQVASGRFGVTPEYIMNADQLEIKIAQGAKPGEGGQLPGQKVSPYIAQLRRSKPGVPLISPPPHHDIYSIEDLAQLIYDLHQVVNPKAKVSVKLVAEAGIGVVASGVAKANADIIQVSGHDGGTGASPISSIKHAGGPMEMGLAETHQTLGALLGADEFGFGTVAMIATGCIMARVCHTNNCPVGVASQREELRARFPGAPEDLVNYFHFVAEEVRAGLAEMGYKSLDEVIGRADLLKQRSVELAKTEGLDLSFLTTYAGPSGSSSVRRSQEVHDNGPQLDDRILADAEVMDAIVNEKVVHKSFDIINTDRSALGRVAGMIAKHHGDNGFAGTVRLTLTGSGGQSFGCFCIKGLEVKLLGEANDYVGKGMNGGEIAIVPPPNSPFKSEEASLVGNTCLYGATGGRLFVNGRAGERFAVRNSLAEAVVEGAGDHCCEYMTGGCVVVLGSVGRNVAAGMTGGLGYFLDEDGSFCDKVNTEIVAVQRVVTAAGEAQLKGLIQAHHERTGSAKAKAILGNWEVLVGKFWQLVPPAEKNTPEVNP</sequence>
<dbReference type="STRING" id="3068.D8TNQ3"/>
<dbReference type="InParanoid" id="D8TNQ3"/>
<dbReference type="GO" id="GO:0046872">
    <property type="term" value="F:metal ion binding"/>
    <property type="evidence" value="ECO:0007669"/>
    <property type="project" value="UniProtKB-KW"/>
</dbReference>
<comment type="cofactor">
    <cofactor evidence="1">
        <name>FMN</name>
        <dbReference type="ChEBI" id="CHEBI:58210"/>
    </cofactor>
</comment>
<evidence type="ECO:0000256" key="3">
    <source>
        <dbReference type="ARBA" id="ARBA00004802"/>
    </source>
</evidence>
<dbReference type="InterPro" id="IPR013785">
    <property type="entry name" value="Aldolase_TIM"/>
</dbReference>
<evidence type="ECO:0000256" key="1">
    <source>
        <dbReference type="ARBA" id="ARBA00001917"/>
    </source>
</evidence>
<keyword evidence="9" id="KW-0479">Metal-binding</keyword>
<comment type="cofactor">
    <cofactor evidence="2">
        <name>[3Fe-4S] cluster</name>
        <dbReference type="ChEBI" id="CHEBI:21137"/>
    </cofactor>
</comment>
<keyword evidence="11" id="KW-0560">Oxidoreductase</keyword>
<comment type="pathway">
    <text evidence="16">Amino-acid biosynthesis; L-glutamate biosynthesis via GLT pathway; L-glutamate from 2-oxoglutarate and L-glutamine (ferredoxin route): step 1/1.</text>
</comment>
<keyword evidence="22" id="KW-1185">Reference proteome</keyword>
<evidence type="ECO:0000256" key="4">
    <source>
        <dbReference type="ARBA" id="ARBA00004909"/>
    </source>
</evidence>
<organism evidence="22">
    <name type="scientific">Volvox carteri f. nagariensis</name>
    <dbReference type="NCBI Taxonomy" id="3068"/>
    <lineage>
        <taxon>Eukaryota</taxon>
        <taxon>Viridiplantae</taxon>
        <taxon>Chlorophyta</taxon>
        <taxon>core chlorophytes</taxon>
        <taxon>Chlorophyceae</taxon>
        <taxon>CS clade</taxon>
        <taxon>Chlamydomonadales</taxon>
        <taxon>Volvocaceae</taxon>
        <taxon>Volvox</taxon>
    </lineage>
</organism>
<keyword evidence="7" id="KW-0285">Flavoprotein</keyword>
<dbReference type="Gene3D" id="3.20.20.70">
    <property type="entry name" value="Aldolase class I"/>
    <property type="match status" value="3"/>
</dbReference>
<dbReference type="Pfam" id="PF01645">
    <property type="entry name" value="Glu_synthase"/>
    <property type="match status" value="2"/>
</dbReference>
<protein>
    <recommendedName>
        <fullName evidence="17">glutamate synthase (ferredoxin)</fullName>
        <ecNumber evidence="17">1.4.7.1</ecNumber>
    </recommendedName>
</protein>
<keyword evidence="15" id="KW-0003">3Fe-4S</keyword>
<dbReference type="SUPFAM" id="SSF51395">
    <property type="entry name" value="FMN-linked oxidoreductases"/>
    <property type="match status" value="1"/>
</dbReference>
<feature type="non-terminal residue" evidence="21">
    <location>
        <position position="1"/>
    </location>
</feature>
<evidence type="ECO:0000256" key="13">
    <source>
        <dbReference type="ARBA" id="ARBA00023014"/>
    </source>
</evidence>
<dbReference type="PANTHER" id="PTHR43100">
    <property type="entry name" value="GLUTAMATE SYNTHASE [NADPH] SMALL CHAIN"/>
    <property type="match status" value="1"/>
</dbReference>
<dbReference type="FunFam" id="2.160.20.60:FF:000003">
    <property type="entry name" value="Ferredoxin-dependent glutamate synthase, chloroplastic"/>
    <property type="match status" value="1"/>
</dbReference>
<accession>D8TNQ3</accession>
<dbReference type="GO" id="GO:0016041">
    <property type="term" value="F:glutamate synthase (ferredoxin) activity"/>
    <property type="evidence" value="ECO:0007669"/>
    <property type="project" value="UniProtKB-EC"/>
</dbReference>
<feature type="domain" description="Glutamate synthase alpha subunit C-terminal" evidence="18">
    <location>
        <begin position="585"/>
        <end position="770"/>
    </location>
</feature>
<dbReference type="CDD" id="cd00982">
    <property type="entry name" value="gltB_C"/>
    <property type="match status" value="1"/>
</dbReference>
<dbReference type="AlphaFoldDB" id="D8TNQ3"/>
<comment type="similarity">
    <text evidence="5">Belongs to the glutamate synthase family.</text>
</comment>
<dbReference type="KEGG" id="vcn:VOLCADRAFT_127156"/>
<dbReference type="InterPro" id="IPR036485">
    <property type="entry name" value="Glu_synth_asu_C_sf"/>
</dbReference>
<dbReference type="PANTHER" id="PTHR43100:SF2">
    <property type="entry name" value="BNAA03G19380D PROTEIN"/>
    <property type="match status" value="1"/>
</dbReference>
<dbReference type="FunFam" id="3.20.20.70:FF:000084">
    <property type="entry name" value="Ferredoxin-dependent glutamate synthase, chloroplastic"/>
    <property type="match status" value="1"/>
</dbReference>
<dbReference type="Pfam" id="PF01493">
    <property type="entry name" value="GXGXG"/>
    <property type="match status" value="1"/>
</dbReference>
<proteinExistence type="inferred from homology"/>
<keyword evidence="12" id="KW-0408">Iron</keyword>
<evidence type="ECO:0000259" key="20">
    <source>
        <dbReference type="Pfam" id="PF04898"/>
    </source>
</evidence>
<dbReference type="Pfam" id="PF04898">
    <property type="entry name" value="Glu_syn_central"/>
    <property type="match status" value="1"/>
</dbReference>
<evidence type="ECO:0000256" key="6">
    <source>
        <dbReference type="ARBA" id="ARBA00022605"/>
    </source>
</evidence>
<reference evidence="21 22" key="1">
    <citation type="journal article" date="2010" name="Science">
        <title>Genomic analysis of organismal complexity in the multicellular green alga Volvox carteri.</title>
        <authorList>
            <person name="Prochnik S.E."/>
            <person name="Umen J."/>
            <person name="Nedelcu A.M."/>
            <person name="Hallmann A."/>
            <person name="Miller S.M."/>
            <person name="Nishii I."/>
            <person name="Ferris P."/>
            <person name="Kuo A."/>
            <person name="Mitros T."/>
            <person name="Fritz-Laylin L.K."/>
            <person name="Hellsten U."/>
            <person name="Chapman J."/>
            <person name="Simakov O."/>
            <person name="Rensing S.A."/>
            <person name="Terry A."/>
            <person name="Pangilinan J."/>
            <person name="Kapitonov V."/>
            <person name="Jurka J."/>
            <person name="Salamov A."/>
            <person name="Shapiro H."/>
            <person name="Schmutz J."/>
            <person name="Grimwood J."/>
            <person name="Lindquist E."/>
            <person name="Lucas S."/>
            <person name="Grigoriev I.V."/>
            <person name="Schmitt R."/>
            <person name="Kirk D."/>
            <person name="Rokhsar D.S."/>
        </authorList>
    </citation>
    <scope>NUCLEOTIDE SEQUENCE [LARGE SCALE GENOMIC DNA]</scope>
    <source>
        <strain evidence="22">f. Nagariensis / Eve</strain>
    </source>
</reference>
<evidence type="ECO:0000256" key="5">
    <source>
        <dbReference type="ARBA" id="ARBA00009716"/>
    </source>
</evidence>
<dbReference type="GO" id="GO:0051538">
    <property type="term" value="F:3 iron, 4 sulfur cluster binding"/>
    <property type="evidence" value="ECO:0007669"/>
    <property type="project" value="UniProtKB-KW"/>
</dbReference>
<dbReference type="CDD" id="cd02808">
    <property type="entry name" value="GltS_FMN"/>
    <property type="match status" value="1"/>
</dbReference>
<gene>
    <name evidence="21" type="primary">glu1</name>
    <name evidence="21" type="ORF">VOLCADRAFT_127156</name>
</gene>
<evidence type="ECO:0000313" key="22">
    <source>
        <dbReference type="Proteomes" id="UP000001058"/>
    </source>
</evidence>
<evidence type="ECO:0000256" key="8">
    <source>
        <dbReference type="ARBA" id="ARBA00022643"/>
    </source>
</evidence>
<dbReference type="InterPro" id="IPR002489">
    <property type="entry name" value="Glu_synth_asu_C"/>
</dbReference>
<feature type="non-terminal residue" evidence="21">
    <location>
        <position position="820"/>
    </location>
</feature>
<evidence type="ECO:0000256" key="11">
    <source>
        <dbReference type="ARBA" id="ARBA00023002"/>
    </source>
</evidence>
<keyword evidence="13" id="KW-0411">Iron-sulfur</keyword>
<dbReference type="Proteomes" id="UP000001058">
    <property type="component" value="Unassembled WGS sequence"/>
</dbReference>
<keyword evidence="8" id="KW-0288">FMN</keyword>
<dbReference type="InterPro" id="IPR006982">
    <property type="entry name" value="Glu_synth_centr_N"/>
</dbReference>
<evidence type="ECO:0000313" key="21">
    <source>
        <dbReference type="EMBL" id="EFJ51034.1"/>
    </source>
</evidence>
<dbReference type="RefSeq" id="XP_002948046.1">
    <property type="nucleotide sequence ID" value="XM_002948000.1"/>
</dbReference>
<comment type="pathway">
    <text evidence="3">Energy metabolism; nitrogen metabolism.</text>
</comment>
<dbReference type="UniPathway" id="UPA00045"/>
<dbReference type="SUPFAM" id="SSF69336">
    <property type="entry name" value="Alpha subunit of glutamate synthase, C-terminal domain"/>
    <property type="match status" value="1"/>
</dbReference>
<dbReference type="OrthoDB" id="4327079at2759"/>
<dbReference type="eggNOG" id="KOG0399">
    <property type="taxonomic scope" value="Eukaryota"/>
</dbReference>
<comment type="pathway">
    <text evidence="4">Nitrogen metabolism.</text>
</comment>
<dbReference type="EC" id="1.4.7.1" evidence="17"/>
<evidence type="ECO:0000256" key="14">
    <source>
        <dbReference type="ARBA" id="ARBA00023164"/>
    </source>
</evidence>
<evidence type="ECO:0000259" key="19">
    <source>
        <dbReference type="Pfam" id="PF01645"/>
    </source>
</evidence>
<evidence type="ECO:0000256" key="12">
    <source>
        <dbReference type="ARBA" id="ARBA00023004"/>
    </source>
</evidence>
<evidence type="ECO:0000256" key="17">
    <source>
        <dbReference type="ARBA" id="ARBA00039085"/>
    </source>
</evidence>
<dbReference type="GeneID" id="9621233"/>
<keyword evidence="10" id="KW-0315">Glutamine amidotransferase</keyword>
<evidence type="ECO:0000256" key="10">
    <source>
        <dbReference type="ARBA" id="ARBA00022962"/>
    </source>
</evidence>
<dbReference type="EMBL" id="GL378329">
    <property type="protein sequence ID" value="EFJ51034.1"/>
    <property type="molecule type" value="Genomic_DNA"/>
</dbReference>